<name>E3MT16_CAERE</name>
<dbReference type="FunCoup" id="E3MT16">
    <property type="interactions" value="3378"/>
</dbReference>
<evidence type="ECO:0000259" key="5">
    <source>
        <dbReference type="Pfam" id="PF24842"/>
    </source>
</evidence>
<dbReference type="GO" id="GO:0036503">
    <property type="term" value="P:ERAD pathway"/>
    <property type="evidence" value="ECO:0007669"/>
    <property type="project" value="TreeGrafter"/>
</dbReference>
<protein>
    <submittedName>
        <fullName evidence="6">CRE-UFD-1 protein</fullName>
    </submittedName>
</protein>
<dbReference type="OrthoDB" id="422728at2759"/>
<proteinExistence type="inferred from homology"/>
<gene>
    <name evidence="6" type="primary">Cre-ufd-1</name>
    <name evidence="6" type="ORF">CRE_15578</name>
</gene>
<dbReference type="EMBL" id="DS268474">
    <property type="protein sequence ID" value="EFP08571.1"/>
    <property type="molecule type" value="Genomic_DNA"/>
</dbReference>
<dbReference type="Proteomes" id="UP000008281">
    <property type="component" value="Unassembled WGS sequence"/>
</dbReference>
<dbReference type="InterPro" id="IPR055417">
    <property type="entry name" value="UFD1_N1"/>
</dbReference>
<feature type="domain" description="Ubiquitin fusion degradation protein UFD1 N-terminal subdomain 1" evidence="4">
    <location>
        <begin position="30"/>
        <end position="130"/>
    </location>
</feature>
<accession>E3MT16</accession>
<dbReference type="InterPro" id="IPR004854">
    <property type="entry name" value="Ufd1-like"/>
</dbReference>
<feature type="compositionally biased region" description="Polar residues" evidence="3">
    <location>
        <begin position="332"/>
        <end position="351"/>
    </location>
</feature>
<feature type="domain" description="Ubiquitin fusion degradation protein UFD1 N-terminal subdomain 2" evidence="5">
    <location>
        <begin position="131"/>
        <end position="206"/>
    </location>
</feature>
<dbReference type="InterPro" id="IPR042299">
    <property type="entry name" value="Ufd1-like_Nn"/>
</dbReference>
<dbReference type="GO" id="GO:0006511">
    <property type="term" value="P:ubiquitin-dependent protein catabolic process"/>
    <property type="evidence" value="ECO:0007669"/>
    <property type="project" value="InterPro"/>
</dbReference>
<dbReference type="eggNOG" id="KOG1816">
    <property type="taxonomic scope" value="Eukaryota"/>
</dbReference>
<dbReference type="Gene3D" id="2.40.40.50">
    <property type="entry name" value="Ubiquitin fusion degradation protein UFD1, N-terminal domain"/>
    <property type="match status" value="1"/>
</dbReference>
<evidence type="ECO:0000259" key="4">
    <source>
        <dbReference type="Pfam" id="PF03152"/>
    </source>
</evidence>
<feature type="region of interest" description="Disordered" evidence="3">
    <location>
        <begin position="239"/>
        <end position="268"/>
    </location>
</feature>
<dbReference type="InterPro" id="IPR055418">
    <property type="entry name" value="UFD1_N2"/>
</dbReference>
<sequence length="351" mass="38162">MLQTRKHEQKMQAWLQGLNMGGGHMRGNYDQTFVVYGAVFLPNATQTKITEINYGGKILLPTSALDLLLRLNIEYPMLFKLTNMPAQRVTHCGVLEFSAPEGQAILPQWMMQQLGLTDGDTVRVESATVPKATFAKLKPMSLEFLNITNPRAFLEVELRKYACLTKNDLIPTSYAGQTLEFLVVDVKPANSVCIIECDVNLDFDAPEGYVEQPRSVAPSVNVKPPAPPASAFLGAGQATAGTGSTATTTSVFGGAGRRLDGKKKPTSSVSLCSEGTTGASTSDAAAVANDLPAIPPVVVNEDYKAGRVSFIRYDYKRVDVLEKELREREANQKSQPSKLFQGSNRTLRGAR</sequence>
<evidence type="ECO:0000256" key="2">
    <source>
        <dbReference type="ARBA" id="ARBA00022786"/>
    </source>
</evidence>
<dbReference type="OMA" id="WMMQQLC"/>
<dbReference type="GO" id="GO:0031593">
    <property type="term" value="F:polyubiquitin modification-dependent protein binding"/>
    <property type="evidence" value="ECO:0007669"/>
    <property type="project" value="TreeGrafter"/>
</dbReference>
<feature type="region of interest" description="Disordered" evidence="3">
    <location>
        <begin position="327"/>
        <end position="351"/>
    </location>
</feature>
<evidence type="ECO:0000256" key="1">
    <source>
        <dbReference type="ARBA" id="ARBA00006043"/>
    </source>
</evidence>
<dbReference type="GO" id="GO:0034098">
    <property type="term" value="C:VCP-NPL4-UFD1 AAA ATPase complex"/>
    <property type="evidence" value="ECO:0007669"/>
    <property type="project" value="TreeGrafter"/>
</dbReference>
<dbReference type="AlphaFoldDB" id="E3MT16"/>
<dbReference type="InParanoid" id="E3MT16"/>
<dbReference type="FunFam" id="2.40.40.50:FF:000001">
    <property type="entry name" value="Ubiquitin fusion degradation protein 1 homolog"/>
    <property type="match status" value="1"/>
</dbReference>
<dbReference type="Pfam" id="PF03152">
    <property type="entry name" value="UFD1_N1"/>
    <property type="match status" value="1"/>
</dbReference>
<feature type="compositionally biased region" description="Low complexity" evidence="3">
    <location>
        <begin position="239"/>
        <end position="252"/>
    </location>
</feature>
<evidence type="ECO:0000313" key="6">
    <source>
        <dbReference type="EMBL" id="EFP08571.1"/>
    </source>
</evidence>
<keyword evidence="7" id="KW-1185">Reference proteome</keyword>
<organism evidence="7">
    <name type="scientific">Caenorhabditis remanei</name>
    <name type="common">Caenorhabditis vulgaris</name>
    <dbReference type="NCBI Taxonomy" id="31234"/>
    <lineage>
        <taxon>Eukaryota</taxon>
        <taxon>Metazoa</taxon>
        <taxon>Ecdysozoa</taxon>
        <taxon>Nematoda</taxon>
        <taxon>Chromadorea</taxon>
        <taxon>Rhabditida</taxon>
        <taxon>Rhabditina</taxon>
        <taxon>Rhabditomorpha</taxon>
        <taxon>Rhabditoidea</taxon>
        <taxon>Rhabditidae</taxon>
        <taxon>Peloderinae</taxon>
        <taxon>Caenorhabditis</taxon>
    </lineage>
</organism>
<keyword evidence="2" id="KW-0833">Ubl conjugation pathway</keyword>
<comment type="similarity">
    <text evidence="1">Belongs to the UFD1 family.</text>
</comment>
<dbReference type="Gene3D" id="3.10.330.10">
    <property type="match status" value="1"/>
</dbReference>
<evidence type="ECO:0000313" key="7">
    <source>
        <dbReference type="Proteomes" id="UP000008281"/>
    </source>
</evidence>
<dbReference type="STRING" id="31234.E3MT16"/>
<evidence type="ECO:0000256" key="3">
    <source>
        <dbReference type="SAM" id="MobiDB-lite"/>
    </source>
</evidence>
<dbReference type="PANTHER" id="PTHR12555">
    <property type="entry name" value="UBIQUITIN FUSION DEGRADATON PROTEIN 1"/>
    <property type="match status" value="1"/>
</dbReference>
<reference evidence="6" key="1">
    <citation type="submission" date="2007-07" db="EMBL/GenBank/DDBJ databases">
        <title>PCAP assembly of the Caenorhabditis remanei genome.</title>
        <authorList>
            <consortium name="The Caenorhabditis remanei Sequencing Consortium"/>
            <person name="Wilson R.K."/>
        </authorList>
    </citation>
    <scope>NUCLEOTIDE SEQUENCE [LARGE SCALE GENOMIC DNA]</scope>
    <source>
        <strain evidence="6">PB4641</strain>
    </source>
</reference>
<dbReference type="PANTHER" id="PTHR12555:SF13">
    <property type="entry name" value="UBIQUITIN RECOGNITION FACTOR IN ER-ASSOCIATED DEGRADATION PROTEIN 1"/>
    <property type="match status" value="1"/>
</dbReference>
<dbReference type="Pfam" id="PF24842">
    <property type="entry name" value="UFD1_N2"/>
    <property type="match status" value="1"/>
</dbReference>
<dbReference type="HOGENOM" id="CLU_037790_2_0_1"/>